<sequence>MGATPDQLRHEIERTRADLTGDVDRLVDRTSPSRIVDRRVERARGGLRKVKDKVMGVADDLTPSGGGSGAVDAVREQSRSVAESTQQVAHQTTDAVRRQTQGSPLAAGLIAFGAGLLTASLIPTSQAEKRVAAQVRDQAGDLVEPVRHAATEAAANVGGDLRESAQHAAEQVKQTAVDAAQEVKDSAQSGAQDAKEGVRHAASGS</sequence>
<dbReference type="Gene3D" id="1.20.120.20">
    <property type="entry name" value="Apolipoprotein"/>
    <property type="match status" value="1"/>
</dbReference>
<accession>A0A1Q9LMD8</accession>
<dbReference type="Pfam" id="PF12277">
    <property type="entry name" value="DUF3618"/>
    <property type="match status" value="1"/>
</dbReference>
<dbReference type="STRING" id="1193682.BJP25_17080"/>
<proteinExistence type="predicted"/>
<evidence type="ECO:0008006" key="4">
    <source>
        <dbReference type="Google" id="ProtNLM"/>
    </source>
</evidence>
<dbReference type="InterPro" id="IPR022062">
    <property type="entry name" value="DUF3618"/>
</dbReference>
<dbReference type="RefSeq" id="WP_075974909.1">
    <property type="nucleotide sequence ID" value="NZ_MKQR01000011.1"/>
</dbReference>
<dbReference type="EMBL" id="MKQR01000011">
    <property type="protein sequence ID" value="OLR93207.1"/>
    <property type="molecule type" value="Genomic_DNA"/>
</dbReference>
<reference evidence="2 3" key="1">
    <citation type="submission" date="2016-10" db="EMBL/GenBank/DDBJ databases">
        <title>The Draft Genome Sequence of Actinokineospora bangkokensis 44EHWT reveals the biosynthetic pathway of antifungal compounds Thailandins with unusual extender unit butylmalonyl-CoA.</title>
        <authorList>
            <person name="Greule A."/>
            <person name="Intra B."/>
            <person name="Flemming S."/>
            <person name="Rommel M.G."/>
            <person name="Panbangred W."/>
            <person name="Bechthold A."/>
        </authorList>
    </citation>
    <scope>NUCLEOTIDE SEQUENCE [LARGE SCALE GENOMIC DNA]</scope>
    <source>
        <strain evidence="2 3">44EHW</strain>
    </source>
</reference>
<gene>
    <name evidence="2" type="ORF">BJP25_17080</name>
</gene>
<keyword evidence="3" id="KW-1185">Reference proteome</keyword>
<name>A0A1Q9LMD8_9PSEU</name>
<evidence type="ECO:0000313" key="3">
    <source>
        <dbReference type="Proteomes" id="UP000186040"/>
    </source>
</evidence>
<dbReference type="Proteomes" id="UP000186040">
    <property type="component" value="Unassembled WGS sequence"/>
</dbReference>
<evidence type="ECO:0000256" key="1">
    <source>
        <dbReference type="SAM" id="MobiDB-lite"/>
    </source>
</evidence>
<feature type="region of interest" description="Disordered" evidence="1">
    <location>
        <begin position="57"/>
        <end position="86"/>
    </location>
</feature>
<dbReference type="AlphaFoldDB" id="A0A1Q9LMD8"/>
<comment type="caution">
    <text evidence="2">The sequence shown here is derived from an EMBL/GenBank/DDBJ whole genome shotgun (WGS) entry which is preliminary data.</text>
</comment>
<organism evidence="2 3">
    <name type="scientific">Actinokineospora bangkokensis</name>
    <dbReference type="NCBI Taxonomy" id="1193682"/>
    <lineage>
        <taxon>Bacteria</taxon>
        <taxon>Bacillati</taxon>
        <taxon>Actinomycetota</taxon>
        <taxon>Actinomycetes</taxon>
        <taxon>Pseudonocardiales</taxon>
        <taxon>Pseudonocardiaceae</taxon>
        <taxon>Actinokineospora</taxon>
    </lineage>
</organism>
<feature type="region of interest" description="Disordered" evidence="1">
    <location>
        <begin position="163"/>
        <end position="205"/>
    </location>
</feature>
<evidence type="ECO:0000313" key="2">
    <source>
        <dbReference type="EMBL" id="OLR93207.1"/>
    </source>
</evidence>
<dbReference type="OrthoDB" id="3218417at2"/>
<protein>
    <recommendedName>
        <fullName evidence="4">DUF3618 domain-containing protein</fullName>
    </recommendedName>
</protein>